<keyword evidence="4" id="KW-0653">Protein transport</keyword>
<keyword evidence="10" id="KW-1185">Reference proteome</keyword>
<dbReference type="Proteomes" id="UP000054107">
    <property type="component" value="Unassembled WGS sequence"/>
</dbReference>
<comment type="subcellular location">
    <subcellularLocation>
        <location evidence="1">Mitochondrion outer membrane</location>
    </subcellularLocation>
</comment>
<protein>
    <recommendedName>
        <fullName evidence="11">Mitochondrial outer membrane transport complex Sam37/metaxin N-terminal domain-containing protein</fullName>
    </recommendedName>
</protein>
<dbReference type="InterPro" id="IPR033468">
    <property type="entry name" value="Metaxin_GST"/>
</dbReference>
<keyword evidence="6" id="KW-0472">Membrane</keyword>
<evidence type="ECO:0000259" key="8">
    <source>
        <dbReference type="Pfam" id="PF17171"/>
    </source>
</evidence>
<dbReference type="InterPro" id="IPR019564">
    <property type="entry name" value="Sam37/metaxin_N"/>
</dbReference>
<dbReference type="AlphaFoldDB" id="A0A0B7NKB0"/>
<dbReference type="STRING" id="35722.A0A0B7NKB0"/>
<organism evidence="9 10">
    <name type="scientific">Parasitella parasitica</name>
    <dbReference type="NCBI Taxonomy" id="35722"/>
    <lineage>
        <taxon>Eukaryota</taxon>
        <taxon>Fungi</taxon>
        <taxon>Fungi incertae sedis</taxon>
        <taxon>Mucoromycota</taxon>
        <taxon>Mucoromycotina</taxon>
        <taxon>Mucoromycetes</taxon>
        <taxon>Mucorales</taxon>
        <taxon>Mucorineae</taxon>
        <taxon>Mucoraceae</taxon>
        <taxon>Parasitella</taxon>
    </lineage>
</organism>
<evidence type="ECO:0000256" key="1">
    <source>
        <dbReference type="ARBA" id="ARBA00004294"/>
    </source>
</evidence>
<name>A0A0B7NKB0_9FUNG</name>
<keyword evidence="3" id="KW-1000">Mitochondrion outer membrane</keyword>
<accession>A0A0B7NKB0</accession>
<evidence type="ECO:0000256" key="2">
    <source>
        <dbReference type="ARBA" id="ARBA00022448"/>
    </source>
</evidence>
<dbReference type="EMBL" id="LN734001">
    <property type="protein sequence ID" value="CEP19026.1"/>
    <property type="molecule type" value="Genomic_DNA"/>
</dbReference>
<dbReference type="PANTHER" id="PTHR12289">
    <property type="entry name" value="METAXIN RELATED"/>
    <property type="match status" value="1"/>
</dbReference>
<evidence type="ECO:0000256" key="3">
    <source>
        <dbReference type="ARBA" id="ARBA00022787"/>
    </source>
</evidence>
<evidence type="ECO:0000256" key="6">
    <source>
        <dbReference type="ARBA" id="ARBA00023136"/>
    </source>
</evidence>
<keyword evidence="2" id="KW-0813">Transport</keyword>
<proteinExistence type="predicted"/>
<feature type="domain" description="Mitochondrial outer membrane transport complex Sam37/metaxin N-terminal" evidence="7">
    <location>
        <begin position="66"/>
        <end position="185"/>
    </location>
</feature>
<reference evidence="9 10" key="1">
    <citation type="submission" date="2014-09" db="EMBL/GenBank/DDBJ databases">
        <authorList>
            <person name="Ellenberger Sabrina"/>
        </authorList>
    </citation>
    <scope>NUCLEOTIDE SEQUENCE [LARGE SCALE GENOMIC DNA]</scope>
    <source>
        <strain evidence="9 10">CBS 412.66</strain>
    </source>
</reference>
<dbReference type="PANTHER" id="PTHR12289:SF41">
    <property type="entry name" value="FAILED AXON CONNECTIONS-RELATED"/>
    <property type="match status" value="1"/>
</dbReference>
<sequence length="331" mass="37809">MTDTPSSRFGELPTLQLPSCLEFLKLKNFPLKVFSAVYEPPRPTKDTLFIYGPGYRNNQASFDVDCLVIQMYLKFCGIDFDVNNINEPAASPSEKLPFLATVSGAIYNDQEIINWVKETRNLEKQLANEKDREKAKAFVTLVETKLKAALLFSMWLEPLNANQTTYKSYYGHTPTPINMIVAYAKQKEIVQKLLSNRDILVREEIYQDAAQTLEALSVKLGDENYFFGASEPTYTDAIIFSYIHSILSMPKIVDGDFSDEERKQAAILSKLVRHNNFVLDSDDKYCYHPQDSRTENGLFYIYQNRLQAADNQFVMGFVKVQQKAKGPSFLC</sequence>
<evidence type="ECO:0000256" key="5">
    <source>
        <dbReference type="ARBA" id="ARBA00023128"/>
    </source>
</evidence>
<evidence type="ECO:0000313" key="10">
    <source>
        <dbReference type="Proteomes" id="UP000054107"/>
    </source>
</evidence>
<dbReference type="GO" id="GO:0007005">
    <property type="term" value="P:mitochondrion organization"/>
    <property type="evidence" value="ECO:0007669"/>
    <property type="project" value="TreeGrafter"/>
</dbReference>
<gene>
    <name evidence="9" type="primary">PARPA_13338.1 scaffold 46779</name>
</gene>
<evidence type="ECO:0000256" key="4">
    <source>
        <dbReference type="ARBA" id="ARBA00022927"/>
    </source>
</evidence>
<evidence type="ECO:0000313" key="9">
    <source>
        <dbReference type="EMBL" id="CEP19026.1"/>
    </source>
</evidence>
<dbReference type="OrthoDB" id="198787at2759"/>
<dbReference type="InterPro" id="IPR050931">
    <property type="entry name" value="Mito_Protein_Transport_Metaxin"/>
</dbReference>
<dbReference type="GO" id="GO:0001401">
    <property type="term" value="C:SAM complex"/>
    <property type="evidence" value="ECO:0007669"/>
    <property type="project" value="InterPro"/>
</dbReference>
<dbReference type="Pfam" id="PF10568">
    <property type="entry name" value="Tom37"/>
    <property type="match status" value="1"/>
</dbReference>
<evidence type="ECO:0000259" key="7">
    <source>
        <dbReference type="Pfam" id="PF10568"/>
    </source>
</evidence>
<feature type="domain" description="Metaxin glutathione S-transferase" evidence="8">
    <location>
        <begin position="210"/>
        <end position="249"/>
    </location>
</feature>
<keyword evidence="5" id="KW-0496">Mitochondrion</keyword>
<dbReference type="GO" id="GO:0015031">
    <property type="term" value="P:protein transport"/>
    <property type="evidence" value="ECO:0007669"/>
    <property type="project" value="UniProtKB-KW"/>
</dbReference>
<evidence type="ECO:0008006" key="11">
    <source>
        <dbReference type="Google" id="ProtNLM"/>
    </source>
</evidence>
<dbReference type="Pfam" id="PF17171">
    <property type="entry name" value="GST_C_6"/>
    <property type="match status" value="1"/>
</dbReference>